<name>A0A9P9GZJ7_FUSSL</name>
<dbReference type="Gene3D" id="2.130.10.10">
    <property type="entry name" value="YVTN repeat-like/Quinoprotein amine dehydrogenase"/>
    <property type="match status" value="1"/>
</dbReference>
<evidence type="ECO:0000256" key="1">
    <source>
        <dbReference type="ARBA" id="ARBA00022574"/>
    </source>
</evidence>
<keyword evidence="5" id="KW-1185">Reference proteome</keyword>
<comment type="caution">
    <text evidence="4">The sequence shown here is derived from an EMBL/GenBank/DDBJ whole genome shotgun (WGS) entry which is preliminary data.</text>
</comment>
<dbReference type="PROSITE" id="PS50082">
    <property type="entry name" value="WD_REPEATS_2"/>
    <property type="match status" value="2"/>
</dbReference>
<evidence type="ECO:0000256" key="3">
    <source>
        <dbReference type="PROSITE-ProRule" id="PRU00221"/>
    </source>
</evidence>
<dbReference type="AlphaFoldDB" id="A0A9P9GZJ7"/>
<feature type="repeat" description="WD" evidence="3">
    <location>
        <begin position="9"/>
        <end position="50"/>
    </location>
</feature>
<feature type="non-terminal residue" evidence="4">
    <location>
        <position position="1"/>
    </location>
</feature>
<accession>A0A9P9GZJ7</accession>
<dbReference type="InterPro" id="IPR036322">
    <property type="entry name" value="WD40_repeat_dom_sf"/>
</dbReference>
<keyword evidence="2" id="KW-0677">Repeat</keyword>
<dbReference type="PANTHER" id="PTHR19879:SF9">
    <property type="entry name" value="TRANSCRIPTION INITIATION FACTOR TFIID SUBUNIT 5"/>
    <property type="match status" value="1"/>
</dbReference>
<dbReference type="OrthoDB" id="5240432at2759"/>
<dbReference type="PROSITE" id="PS50294">
    <property type="entry name" value="WD_REPEATS_REGION"/>
    <property type="match status" value="2"/>
</dbReference>
<dbReference type="Pfam" id="PF00400">
    <property type="entry name" value="WD40"/>
    <property type="match status" value="2"/>
</dbReference>
<protein>
    <submittedName>
        <fullName evidence="4">WD40-repeat-containing domain protein</fullName>
    </submittedName>
</protein>
<dbReference type="SUPFAM" id="SSF50978">
    <property type="entry name" value="WD40 repeat-like"/>
    <property type="match status" value="1"/>
</dbReference>
<sequence length="202" mass="21862">DWDACLLVLEGHSDLVYSVVFLLDSNIVASASGDKTVRIWNAKTGKCEQVLKGHSNSANSVVFSHDSKMATSASDDGTARIWSMETGARVRIVPLGFSTRRLYFTGDDVSGLVTGVGVFSVKNKSNFAPSPIYVGSASSSIHEFSVDGITSWISYGERQLIWLPSWCRYGETAISGNRVVIGCRSGTLVFFSFSLSELRSLA</sequence>
<dbReference type="PANTHER" id="PTHR19879">
    <property type="entry name" value="TRANSCRIPTION INITIATION FACTOR TFIID"/>
    <property type="match status" value="1"/>
</dbReference>
<dbReference type="EMBL" id="JAGTJS010000014">
    <property type="protein sequence ID" value="KAH7248320.1"/>
    <property type="molecule type" value="Genomic_DNA"/>
</dbReference>
<keyword evidence="1 3" id="KW-0853">WD repeat</keyword>
<dbReference type="InterPro" id="IPR019775">
    <property type="entry name" value="WD40_repeat_CS"/>
</dbReference>
<dbReference type="InterPro" id="IPR015943">
    <property type="entry name" value="WD40/YVTN_repeat-like_dom_sf"/>
</dbReference>
<evidence type="ECO:0000256" key="2">
    <source>
        <dbReference type="ARBA" id="ARBA00022737"/>
    </source>
</evidence>
<feature type="repeat" description="WD" evidence="3">
    <location>
        <begin position="51"/>
        <end position="92"/>
    </location>
</feature>
<dbReference type="Proteomes" id="UP000736672">
    <property type="component" value="Unassembled WGS sequence"/>
</dbReference>
<evidence type="ECO:0000313" key="4">
    <source>
        <dbReference type="EMBL" id="KAH7248320.1"/>
    </source>
</evidence>
<reference evidence="4" key="1">
    <citation type="journal article" date="2021" name="Nat. Commun.">
        <title>Genetic determinants of endophytism in the Arabidopsis root mycobiome.</title>
        <authorList>
            <person name="Mesny F."/>
            <person name="Miyauchi S."/>
            <person name="Thiergart T."/>
            <person name="Pickel B."/>
            <person name="Atanasova L."/>
            <person name="Karlsson M."/>
            <person name="Huettel B."/>
            <person name="Barry K.W."/>
            <person name="Haridas S."/>
            <person name="Chen C."/>
            <person name="Bauer D."/>
            <person name="Andreopoulos W."/>
            <person name="Pangilinan J."/>
            <person name="LaButti K."/>
            <person name="Riley R."/>
            <person name="Lipzen A."/>
            <person name="Clum A."/>
            <person name="Drula E."/>
            <person name="Henrissat B."/>
            <person name="Kohler A."/>
            <person name="Grigoriev I.V."/>
            <person name="Martin F.M."/>
            <person name="Hacquard S."/>
        </authorList>
    </citation>
    <scope>NUCLEOTIDE SEQUENCE</scope>
    <source>
        <strain evidence="4">FSSC 5 MPI-SDFR-AT-0091</strain>
    </source>
</reference>
<organism evidence="4 5">
    <name type="scientific">Fusarium solani</name>
    <name type="common">Filamentous fungus</name>
    <dbReference type="NCBI Taxonomy" id="169388"/>
    <lineage>
        <taxon>Eukaryota</taxon>
        <taxon>Fungi</taxon>
        <taxon>Dikarya</taxon>
        <taxon>Ascomycota</taxon>
        <taxon>Pezizomycotina</taxon>
        <taxon>Sordariomycetes</taxon>
        <taxon>Hypocreomycetidae</taxon>
        <taxon>Hypocreales</taxon>
        <taxon>Nectriaceae</taxon>
        <taxon>Fusarium</taxon>
        <taxon>Fusarium solani species complex</taxon>
    </lineage>
</organism>
<dbReference type="PROSITE" id="PS00678">
    <property type="entry name" value="WD_REPEATS_1"/>
    <property type="match status" value="1"/>
</dbReference>
<gene>
    <name evidence="4" type="ORF">B0J15DRAFT_400683</name>
</gene>
<dbReference type="InterPro" id="IPR001680">
    <property type="entry name" value="WD40_rpt"/>
</dbReference>
<evidence type="ECO:0000313" key="5">
    <source>
        <dbReference type="Proteomes" id="UP000736672"/>
    </source>
</evidence>
<proteinExistence type="predicted"/>
<dbReference type="SMART" id="SM00320">
    <property type="entry name" value="WD40"/>
    <property type="match status" value="2"/>
</dbReference>